<dbReference type="AlphaFoldDB" id="A0A9D1GHH2"/>
<reference evidence="3" key="1">
    <citation type="submission" date="2020-10" db="EMBL/GenBank/DDBJ databases">
        <authorList>
            <person name="Gilroy R."/>
        </authorList>
    </citation>
    <scope>NUCLEOTIDE SEQUENCE</scope>
    <source>
        <strain evidence="3">CHK123-3438</strain>
    </source>
</reference>
<dbReference type="Gene3D" id="3.30.1390.10">
    <property type="match status" value="1"/>
</dbReference>
<sequence length="99" mass="11329">MSAKEQLREETRTRVRVPRQYQVLIYNDDFTPMDFVVQILMEIFGKQEEEAVALMLSIHKGSSAVAGVYPKDIARTKAREAVDWAREEGFPLKVEAVSL</sequence>
<protein>
    <recommendedName>
        <fullName evidence="1">ATP-dependent Clp protease adapter protein ClpS</fullName>
    </recommendedName>
</protein>
<evidence type="ECO:0000313" key="4">
    <source>
        <dbReference type="Proteomes" id="UP000886860"/>
    </source>
</evidence>
<organism evidence="3 4">
    <name type="scientific">Candidatus Caccovicinus merdipullorum</name>
    <dbReference type="NCBI Taxonomy" id="2840724"/>
    <lineage>
        <taxon>Bacteria</taxon>
        <taxon>Bacillati</taxon>
        <taxon>Bacillota</taxon>
        <taxon>Clostridia</taxon>
        <taxon>Eubacteriales</taxon>
        <taxon>Candidatus Caccovicinus</taxon>
    </lineage>
</organism>
<dbReference type="EMBL" id="DVKS01000039">
    <property type="protein sequence ID" value="HIT40911.1"/>
    <property type="molecule type" value="Genomic_DNA"/>
</dbReference>
<comment type="function">
    <text evidence="1">Involved in the modulation of the specificity of the ClpAP-mediated ATP-dependent protein degradation.</text>
</comment>
<keyword evidence="3" id="KW-0378">Hydrolase</keyword>
<name>A0A9D1GHH2_9FIRM</name>
<evidence type="ECO:0000259" key="2">
    <source>
        <dbReference type="Pfam" id="PF02617"/>
    </source>
</evidence>
<reference evidence="3" key="2">
    <citation type="journal article" date="2021" name="PeerJ">
        <title>Extensive microbial diversity within the chicken gut microbiome revealed by metagenomics and culture.</title>
        <authorList>
            <person name="Gilroy R."/>
            <person name="Ravi A."/>
            <person name="Getino M."/>
            <person name="Pursley I."/>
            <person name="Horton D.L."/>
            <person name="Alikhan N.F."/>
            <person name="Baker D."/>
            <person name="Gharbi K."/>
            <person name="Hall N."/>
            <person name="Watson M."/>
            <person name="Adriaenssens E.M."/>
            <person name="Foster-Nyarko E."/>
            <person name="Jarju S."/>
            <person name="Secka A."/>
            <person name="Antonio M."/>
            <person name="Oren A."/>
            <person name="Chaudhuri R.R."/>
            <person name="La Ragione R."/>
            <person name="Hildebrand F."/>
            <person name="Pallen M.J."/>
        </authorList>
    </citation>
    <scope>NUCLEOTIDE SEQUENCE</scope>
    <source>
        <strain evidence="3">CHK123-3438</strain>
    </source>
</reference>
<comment type="caution">
    <text evidence="3">The sequence shown here is derived from an EMBL/GenBank/DDBJ whole genome shotgun (WGS) entry which is preliminary data.</text>
</comment>
<dbReference type="GO" id="GO:0006508">
    <property type="term" value="P:proteolysis"/>
    <property type="evidence" value="ECO:0007669"/>
    <property type="project" value="UniProtKB-UniRule"/>
</dbReference>
<comment type="similarity">
    <text evidence="1">Belongs to the ClpS family.</text>
</comment>
<dbReference type="HAMAP" id="MF_00302">
    <property type="entry name" value="ClpS"/>
    <property type="match status" value="1"/>
</dbReference>
<dbReference type="Proteomes" id="UP000886860">
    <property type="component" value="Unassembled WGS sequence"/>
</dbReference>
<gene>
    <name evidence="1" type="primary">clpS</name>
    <name evidence="3" type="ORF">IAB60_02240</name>
</gene>
<dbReference type="GO" id="GO:0030163">
    <property type="term" value="P:protein catabolic process"/>
    <property type="evidence" value="ECO:0007669"/>
    <property type="project" value="InterPro"/>
</dbReference>
<evidence type="ECO:0000256" key="1">
    <source>
        <dbReference type="HAMAP-Rule" id="MF_00302"/>
    </source>
</evidence>
<keyword evidence="3" id="KW-0645">Protease</keyword>
<evidence type="ECO:0000313" key="3">
    <source>
        <dbReference type="EMBL" id="HIT40911.1"/>
    </source>
</evidence>
<dbReference type="PANTHER" id="PTHR33473">
    <property type="entry name" value="ATP-DEPENDENT CLP PROTEASE ADAPTER PROTEIN CLPS1, CHLOROPLASTIC"/>
    <property type="match status" value="1"/>
</dbReference>
<dbReference type="InterPro" id="IPR022935">
    <property type="entry name" value="ClpS"/>
</dbReference>
<feature type="domain" description="Adaptor protein ClpS core" evidence="2">
    <location>
        <begin position="18"/>
        <end position="95"/>
    </location>
</feature>
<dbReference type="GO" id="GO:0008233">
    <property type="term" value="F:peptidase activity"/>
    <property type="evidence" value="ECO:0007669"/>
    <property type="project" value="UniProtKB-KW"/>
</dbReference>
<accession>A0A9D1GHH2</accession>
<dbReference type="Pfam" id="PF02617">
    <property type="entry name" value="ClpS"/>
    <property type="match status" value="1"/>
</dbReference>
<proteinExistence type="inferred from homology"/>
<dbReference type="SUPFAM" id="SSF54736">
    <property type="entry name" value="ClpS-like"/>
    <property type="match status" value="1"/>
</dbReference>
<dbReference type="PANTHER" id="PTHR33473:SF19">
    <property type="entry name" value="ATP-DEPENDENT CLP PROTEASE ADAPTER PROTEIN CLPS"/>
    <property type="match status" value="1"/>
</dbReference>
<dbReference type="InterPro" id="IPR014719">
    <property type="entry name" value="Ribosomal_bL12_C/ClpS-like"/>
</dbReference>
<dbReference type="InterPro" id="IPR003769">
    <property type="entry name" value="ClpS_core"/>
</dbReference>
<comment type="subunit">
    <text evidence="1">Binds to the N-terminal domain of the chaperone ClpA.</text>
</comment>